<dbReference type="InterPro" id="IPR036005">
    <property type="entry name" value="Creatinase/aminopeptidase-like"/>
</dbReference>
<dbReference type="PANTHER" id="PTHR46112:SF3">
    <property type="entry name" value="AMINOPEPTIDASE YPDF"/>
    <property type="match status" value="1"/>
</dbReference>
<evidence type="ECO:0000259" key="4">
    <source>
        <dbReference type="Pfam" id="PF00557"/>
    </source>
</evidence>
<dbReference type="PROSITE" id="PS00491">
    <property type="entry name" value="PROLINE_PEPTIDASE"/>
    <property type="match status" value="1"/>
</dbReference>
<organism evidence="6 7">
    <name type="scientific">Ferrimicrobium acidiphilum</name>
    <dbReference type="NCBI Taxonomy" id="121039"/>
    <lineage>
        <taxon>Bacteria</taxon>
        <taxon>Bacillati</taxon>
        <taxon>Actinomycetota</taxon>
        <taxon>Acidimicrobiia</taxon>
        <taxon>Acidimicrobiales</taxon>
        <taxon>Acidimicrobiaceae</taxon>
        <taxon>Ferrimicrobium</taxon>
    </lineage>
</organism>
<comment type="similarity">
    <text evidence="3">Belongs to the peptidase M24B family.</text>
</comment>
<feature type="domain" description="Peptidase M24" evidence="4">
    <location>
        <begin position="170"/>
        <end position="371"/>
    </location>
</feature>
<keyword evidence="2" id="KW-0378">Hydrolase</keyword>
<keyword evidence="7" id="KW-1185">Reference proteome</keyword>
<dbReference type="InterPro" id="IPR029149">
    <property type="entry name" value="Creatin/AminoP/Spt16_N"/>
</dbReference>
<evidence type="ECO:0000256" key="1">
    <source>
        <dbReference type="ARBA" id="ARBA00022723"/>
    </source>
</evidence>
<dbReference type="EMBL" id="JBFSHR010000005">
    <property type="protein sequence ID" value="MEX6428728.1"/>
    <property type="molecule type" value="Genomic_DNA"/>
</dbReference>
<dbReference type="Gene3D" id="3.40.350.10">
    <property type="entry name" value="Creatinase/prolidase N-terminal domain"/>
    <property type="match status" value="1"/>
</dbReference>
<protein>
    <submittedName>
        <fullName evidence="6">M24 family metallopeptidase</fullName>
    </submittedName>
</protein>
<dbReference type="InterPro" id="IPR000587">
    <property type="entry name" value="Creatinase_N"/>
</dbReference>
<proteinExistence type="inferred from homology"/>
<dbReference type="Proteomes" id="UP001560267">
    <property type="component" value="Unassembled WGS sequence"/>
</dbReference>
<dbReference type="Pfam" id="PF01321">
    <property type="entry name" value="Creatinase_N"/>
    <property type="match status" value="1"/>
</dbReference>
<name>A0ABV3Y2J6_9ACTN</name>
<evidence type="ECO:0000259" key="5">
    <source>
        <dbReference type="Pfam" id="PF01321"/>
    </source>
</evidence>
<reference evidence="6 7" key="1">
    <citation type="submission" date="2024-07" db="EMBL/GenBank/DDBJ databases">
        <title>Draft Genome Sequence of Ferrimicrobium acidiphilum Strain YE2023, Isolated from a Pulp of Bioleach Reactor.</title>
        <authorList>
            <person name="Elkina Y.A."/>
            <person name="Bulaeva A.G."/>
            <person name="Beletsky A.V."/>
            <person name="Mardanov A.V."/>
        </authorList>
    </citation>
    <scope>NUCLEOTIDE SEQUENCE [LARGE SCALE GENOMIC DNA]</scope>
    <source>
        <strain evidence="6 7">YE2023</strain>
    </source>
</reference>
<dbReference type="SUPFAM" id="SSF53092">
    <property type="entry name" value="Creatinase/prolidase N-terminal domain"/>
    <property type="match status" value="1"/>
</dbReference>
<accession>A0ABV3Y2J6</accession>
<dbReference type="PANTHER" id="PTHR46112">
    <property type="entry name" value="AMINOPEPTIDASE"/>
    <property type="match status" value="1"/>
</dbReference>
<dbReference type="InterPro" id="IPR050659">
    <property type="entry name" value="Peptidase_M24B"/>
</dbReference>
<gene>
    <name evidence="6" type="ORF">AB6A68_02600</name>
</gene>
<sequence>MTKESNYLHTQTRLSQQIHSQTSGANHAINGAKRLDALLDLLGTPSTNILFTDHLPMIQYLCGFRGSNGTLLVRFNEVPELYLCTDGRYLEQAKIDAERHGVALAIGFEPILGSNGLLSSGSRTSAIAVDLHSLTLTSYLALTEAGHQLVDVSAALMTMRARKDPSEIAAITEACRIADLAMDATLEHLDDQPSELELAGWFEYYVRVHGGEGVSFPTIVASGARTSLPHAQPTRQRIVAPTPVVVDFGAKFEGYCSDSTRSFFLGDPPEDYRLAYEQVAGAKAAAVARLEPGDRVHSVESAARTSLREHGVEQYLLHGVGHSVGLEIHEPPITSTGTDTDIEANMCLTVEPGLYFAGSFGIRLEDLYLTTASKPIALTDSSATGMCFGRIG</sequence>
<dbReference type="Gene3D" id="3.90.230.10">
    <property type="entry name" value="Creatinase/methionine aminopeptidase superfamily"/>
    <property type="match status" value="1"/>
</dbReference>
<keyword evidence="1 3" id="KW-0479">Metal-binding</keyword>
<dbReference type="SUPFAM" id="SSF55920">
    <property type="entry name" value="Creatinase/aminopeptidase"/>
    <property type="match status" value="1"/>
</dbReference>
<evidence type="ECO:0000256" key="3">
    <source>
        <dbReference type="RuleBase" id="RU000590"/>
    </source>
</evidence>
<feature type="domain" description="Creatinase N-terminal" evidence="5">
    <location>
        <begin position="34"/>
        <end position="161"/>
    </location>
</feature>
<dbReference type="Pfam" id="PF00557">
    <property type="entry name" value="Peptidase_M24"/>
    <property type="match status" value="1"/>
</dbReference>
<evidence type="ECO:0000313" key="7">
    <source>
        <dbReference type="Proteomes" id="UP001560267"/>
    </source>
</evidence>
<evidence type="ECO:0000313" key="6">
    <source>
        <dbReference type="EMBL" id="MEX6428728.1"/>
    </source>
</evidence>
<comment type="caution">
    <text evidence="6">The sequence shown here is derived from an EMBL/GenBank/DDBJ whole genome shotgun (WGS) entry which is preliminary data.</text>
</comment>
<dbReference type="RefSeq" id="WP_369084183.1">
    <property type="nucleotide sequence ID" value="NZ_JBFSHR010000005.1"/>
</dbReference>
<dbReference type="InterPro" id="IPR000994">
    <property type="entry name" value="Pept_M24"/>
</dbReference>
<evidence type="ECO:0000256" key="2">
    <source>
        <dbReference type="ARBA" id="ARBA00022801"/>
    </source>
</evidence>
<dbReference type="InterPro" id="IPR001131">
    <property type="entry name" value="Peptidase_M24B_aminopep-P_CS"/>
</dbReference>